<name>A0A8T2JG50_9PIPI</name>
<comment type="caution">
    <text evidence="1">The sequence shown here is derived from an EMBL/GenBank/DDBJ whole genome shotgun (WGS) entry which is preliminary data.</text>
</comment>
<protein>
    <submittedName>
        <fullName evidence="1">Uncharacterized protein</fullName>
    </submittedName>
</protein>
<dbReference type="EMBL" id="JAACNH010000004">
    <property type="protein sequence ID" value="KAG8444285.1"/>
    <property type="molecule type" value="Genomic_DNA"/>
</dbReference>
<evidence type="ECO:0000313" key="2">
    <source>
        <dbReference type="Proteomes" id="UP000812440"/>
    </source>
</evidence>
<dbReference type="Proteomes" id="UP000812440">
    <property type="component" value="Chromosome 5"/>
</dbReference>
<accession>A0A8T2JG50</accession>
<dbReference type="AlphaFoldDB" id="A0A8T2JG50"/>
<organism evidence="1 2">
    <name type="scientific">Hymenochirus boettgeri</name>
    <name type="common">Congo dwarf clawed frog</name>
    <dbReference type="NCBI Taxonomy" id="247094"/>
    <lineage>
        <taxon>Eukaryota</taxon>
        <taxon>Metazoa</taxon>
        <taxon>Chordata</taxon>
        <taxon>Craniata</taxon>
        <taxon>Vertebrata</taxon>
        <taxon>Euteleostomi</taxon>
        <taxon>Amphibia</taxon>
        <taxon>Batrachia</taxon>
        <taxon>Anura</taxon>
        <taxon>Pipoidea</taxon>
        <taxon>Pipidae</taxon>
        <taxon>Pipinae</taxon>
        <taxon>Hymenochirus</taxon>
    </lineage>
</organism>
<keyword evidence="2" id="KW-1185">Reference proteome</keyword>
<proteinExistence type="predicted"/>
<evidence type="ECO:0000313" key="1">
    <source>
        <dbReference type="EMBL" id="KAG8444285.1"/>
    </source>
</evidence>
<reference evidence="1" key="1">
    <citation type="thesis" date="2020" institute="ProQuest LLC" country="789 East Eisenhower Parkway, Ann Arbor, MI, USA">
        <title>Comparative Genomics and Chromosome Evolution.</title>
        <authorList>
            <person name="Mudd A.B."/>
        </authorList>
    </citation>
    <scope>NUCLEOTIDE SEQUENCE</scope>
    <source>
        <strain evidence="1">Female2</strain>
        <tissue evidence="1">Blood</tissue>
    </source>
</reference>
<gene>
    <name evidence="1" type="ORF">GDO86_009460</name>
</gene>
<sequence>MLGEELFFNSCFTVTCYELKIEFIVNKLYFLEFYFFLCEANKGNRIVFLFKQLSFCSQNKFCQSKPRCPLTCASPKSTLQLPVYQCPYSLVGAFAALFIDHSGQHNRQLCYISQKP</sequence>